<comment type="similarity">
    <text evidence="3">Belongs to the methyltransferase superfamily. Arsenite methyltransferase family.</text>
</comment>
<evidence type="ECO:0000256" key="1">
    <source>
        <dbReference type="ARBA" id="ARBA00022679"/>
    </source>
</evidence>
<accession>A0A9W4UG85</accession>
<dbReference type="NCBIfam" id="NF008823">
    <property type="entry name" value="PRK11873.1"/>
    <property type="match status" value="1"/>
</dbReference>
<dbReference type="OrthoDB" id="66144at2759"/>
<protein>
    <recommendedName>
        <fullName evidence="5">Arsenite methyltransferase</fullName>
        <ecNumber evidence="4">2.1.1.137</ecNumber>
    </recommendedName>
</protein>
<dbReference type="EC" id="2.1.1.137" evidence="4"/>
<dbReference type="Proteomes" id="UP001152607">
    <property type="component" value="Unassembled WGS sequence"/>
</dbReference>
<proteinExistence type="inferred from homology"/>
<evidence type="ECO:0000256" key="4">
    <source>
        <dbReference type="ARBA" id="ARBA00034521"/>
    </source>
</evidence>
<keyword evidence="2" id="KW-0949">S-adenosyl-L-methionine</keyword>
<dbReference type="EMBL" id="CAOQHR010000005">
    <property type="protein sequence ID" value="CAI6334437.1"/>
    <property type="molecule type" value="Genomic_DNA"/>
</dbReference>
<name>A0A9W4UG85_9PLEO</name>
<evidence type="ECO:0000256" key="3">
    <source>
        <dbReference type="ARBA" id="ARBA00034487"/>
    </source>
</evidence>
<organism evidence="10 11">
    <name type="scientific">Periconia digitata</name>
    <dbReference type="NCBI Taxonomy" id="1303443"/>
    <lineage>
        <taxon>Eukaryota</taxon>
        <taxon>Fungi</taxon>
        <taxon>Dikarya</taxon>
        <taxon>Ascomycota</taxon>
        <taxon>Pezizomycotina</taxon>
        <taxon>Dothideomycetes</taxon>
        <taxon>Pleosporomycetidae</taxon>
        <taxon>Pleosporales</taxon>
        <taxon>Massarineae</taxon>
        <taxon>Periconiaceae</taxon>
        <taxon>Periconia</taxon>
    </lineage>
</organism>
<comment type="caution">
    <text evidence="10">The sequence shown here is derived from an EMBL/GenBank/DDBJ whole genome shotgun (WGS) entry which is preliminary data.</text>
</comment>
<evidence type="ECO:0000256" key="7">
    <source>
        <dbReference type="ARBA" id="ARBA00047943"/>
    </source>
</evidence>
<evidence type="ECO:0000313" key="10">
    <source>
        <dbReference type="EMBL" id="CAI6334437.1"/>
    </source>
</evidence>
<dbReference type="PANTHER" id="PTHR43675:SF8">
    <property type="entry name" value="ARSENITE METHYLTRANSFERASE"/>
    <property type="match status" value="1"/>
</dbReference>
<dbReference type="InterPro" id="IPR025714">
    <property type="entry name" value="Methyltranfer_dom"/>
</dbReference>
<comment type="catalytic activity">
    <reaction evidence="8">
        <text>arsenic triglutathione + 3 [thioredoxin]-dithiol + 3 S-adenosyl-L-methionine = trimethylarsine + 3 [thioredoxin]-disulfide + 3 glutathione + 3 S-adenosyl-L-homocysteine + 3 H(+)</text>
        <dbReference type="Rhea" id="RHEA:69432"/>
        <dbReference type="Rhea" id="RHEA-COMP:10698"/>
        <dbReference type="Rhea" id="RHEA-COMP:10700"/>
        <dbReference type="ChEBI" id="CHEBI:15378"/>
        <dbReference type="ChEBI" id="CHEBI:27130"/>
        <dbReference type="ChEBI" id="CHEBI:29950"/>
        <dbReference type="ChEBI" id="CHEBI:50058"/>
        <dbReference type="ChEBI" id="CHEBI:57856"/>
        <dbReference type="ChEBI" id="CHEBI:57925"/>
        <dbReference type="ChEBI" id="CHEBI:59789"/>
        <dbReference type="ChEBI" id="CHEBI:183640"/>
        <dbReference type="EC" id="2.1.1.137"/>
    </reaction>
</comment>
<sequence length="313" mass="33305">MSSARDQTAIYQNVKDRYTATALAPSQPAYGNAVAQAFGYSAEELASIPADSNLGLSCGNPLALANLQPGETVVDLGSGAGFDCFLAARKVGETGRVIGVDMNDDMLDKARRNATKAHIENVSFLHSRITDINLSSGTVDTVISNCVINLVPHDEKGGVFREMYRLLKVGGRLAISDILLKKDLPEQMKNDVALYVGCIAGASKKEEYETWLGQAGFKDVMVVDAETDLNVYTQTEDGENVGSVCCGPVEDKTKDVGSACCKSSETEKKVSATGCCGSSKVDGGVVQDVKTSFRNVDLNEWAASYKIFAVKSG</sequence>
<feature type="domain" description="Methyltransferase" evidence="9">
    <location>
        <begin position="69"/>
        <end position="216"/>
    </location>
</feature>
<evidence type="ECO:0000256" key="8">
    <source>
        <dbReference type="ARBA" id="ARBA00048428"/>
    </source>
</evidence>
<comment type="catalytic activity">
    <reaction evidence="6">
        <text>arsenic triglutathione + [thioredoxin]-dithiol + S-adenosyl-L-methionine + 2 H2O = methylarsonous acid + [thioredoxin]-disulfide + 3 glutathione + S-adenosyl-L-homocysteine + H(+)</text>
        <dbReference type="Rhea" id="RHEA:69460"/>
        <dbReference type="Rhea" id="RHEA-COMP:10698"/>
        <dbReference type="Rhea" id="RHEA-COMP:10700"/>
        <dbReference type="ChEBI" id="CHEBI:15377"/>
        <dbReference type="ChEBI" id="CHEBI:15378"/>
        <dbReference type="ChEBI" id="CHEBI:17826"/>
        <dbReference type="ChEBI" id="CHEBI:29950"/>
        <dbReference type="ChEBI" id="CHEBI:50058"/>
        <dbReference type="ChEBI" id="CHEBI:57856"/>
        <dbReference type="ChEBI" id="CHEBI:57925"/>
        <dbReference type="ChEBI" id="CHEBI:59789"/>
        <dbReference type="ChEBI" id="CHEBI:183640"/>
        <dbReference type="EC" id="2.1.1.137"/>
    </reaction>
</comment>
<gene>
    <name evidence="10" type="ORF">PDIGIT_LOCUS7497</name>
</gene>
<evidence type="ECO:0000256" key="6">
    <source>
        <dbReference type="ARBA" id="ARBA00047941"/>
    </source>
</evidence>
<evidence type="ECO:0000313" key="11">
    <source>
        <dbReference type="Proteomes" id="UP001152607"/>
    </source>
</evidence>
<keyword evidence="1" id="KW-0808">Transferase</keyword>
<dbReference type="AlphaFoldDB" id="A0A9W4UG85"/>
<dbReference type="Gene3D" id="3.40.50.150">
    <property type="entry name" value="Vaccinia Virus protein VP39"/>
    <property type="match status" value="1"/>
</dbReference>
<evidence type="ECO:0000256" key="5">
    <source>
        <dbReference type="ARBA" id="ARBA00034545"/>
    </source>
</evidence>
<evidence type="ECO:0000259" key="9">
    <source>
        <dbReference type="Pfam" id="PF13847"/>
    </source>
</evidence>
<dbReference type="SUPFAM" id="SSF53335">
    <property type="entry name" value="S-adenosyl-L-methionine-dependent methyltransferases"/>
    <property type="match status" value="1"/>
</dbReference>
<reference evidence="10" key="1">
    <citation type="submission" date="2023-01" db="EMBL/GenBank/DDBJ databases">
        <authorList>
            <person name="Van Ghelder C."/>
            <person name="Rancurel C."/>
        </authorList>
    </citation>
    <scope>NUCLEOTIDE SEQUENCE</scope>
    <source>
        <strain evidence="10">CNCM I-4278</strain>
    </source>
</reference>
<dbReference type="CDD" id="cd02440">
    <property type="entry name" value="AdoMet_MTases"/>
    <property type="match status" value="1"/>
</dbReference>
<dbReference type="PANTHER" id="PTHR43675">
    <property type="entry name" value="ARSENITE METHYLTRANSFERASE"/>
    <property type="match status" value="1"/>
</dbReference>
<dbReference type="Pfam" id="PF13847">
    <property type="entry name" value="Methyltransf_31"/>
    <property type="match status" value="1"/>
</dbReference>
<dbReference type="GO" id="GO:0030791">
    <property type="term" value="F:arsenite methyltransferase activity"/>
    <property type="evidence" value="ECO:0007669"/>
    <property type="project" value="UniProtKB-EC"/>
</dbReference>
<dbReference type="InterPro" id="IPR026669">
    <property type="entry name" value="Arsenite_MeTrfase-like"/>
</dbReference>
<comment type="catalytic activity">
    <reaction evidence="7">
        <text>arsenic triglutathione + 2 [thioredoxin]-dithiol + 2 S-adenosyl-L-methionine + H2O = dimethylarsinous acid + 2 [thioredoxin]-disulfide + 3 glutathione + 2 S-adenosyl-L-homocysteine + 2 H(+)</text>
        <dbReference type="Rhea" id="RHEA:69464"/>
        <dbReference type="Rhea" id="RHEA-COMP:10698"/>
        <dbReference type="Rhea" id="RHEA-COMP:10700"/>
        <dbReference type="ChEBI" id="CHEBI:15377"/>
        <dbReference type="ChEBI" id="CHEBI:15378"/>
        <dbReference type="ChEBI" id="CHEBI:23808"/>
        <dbReference type="ChEBI" id="CHEBI:29950"/>
        <dbReference type="ChEBI" id="CHEBI:50058"/>
        <dbReference type="ChEBI" id="CHEBI:57856"/>
        <dbReference type="ChEBI" id="CHEBI:57925"/>
        <dbReference type="ChEBI" id="CHEBI:59789"/>
        <dbReference type="ChEBI" id="CHEBI:183640"/>
        <dbReference type="EC" id="2.1.1.137"/>
    </reaction>
</comment>
<dbReference type="InterPro" id="IPR029063">
    <property type="entry name" value="SAM-dependent_MTases_sf"/>
</dbReference>
<keyword evidence="11" id="KW-1185">Reference proteome</keyword>
<evidence type="ECO:0000256" key="2">
    <source>
        <dbReference type="ARBA" id="ARBA00022691"/>
    </source>
</evidence>